<dbReference type="Proteomes" id="UP000652761">
    <property type="component" value="Unassembled WGS sequence"/>
</dbReference>
<dbReference type="AlphaFoldDB" id="A0A843V9P1"/>
<dbReference type="SUPFAM" id="SSF141562">
    <property type="entry name" value="At5g01610-like"/>
    <property type="match status" value="1"/>
</dbReference>
<accession>A0A843V9P1</accession>
<dbReference type="PANTHER" id="PTHR31676:SF71">
    <property type="entry name" value="EXPRESSED PROTEIN"/>
    <property type="match status" value="1"/>
</dbReference>
<organism evidence="1 2">
    <name type="scientific">Colocasia esculenta</name>
    <name type="common">Wild taro</name>
    <name type="synonym">Arum esculentum</name>
    <dbReference type="NCBI Taxonomy" id="4460"/>
    <lineage>
        <taxon>Eukaryota</taxon>
        <taxon>Viridiplantae</taxon>
        <taxon>Streptophyta</taxon>
        <taxon>Embryophyta</taxon>
        <taxon>Tracheophyta</taxon>
        <taxon>Spermatophyta</taxon>
        <taxon>Magnoliopsida</taxon>
        <taxon>Liliopsida</taxon>
        <taxon>Araceae</taxon>
        <taxon>Aroideae</taxon>
        <taxon>Colocasieae</taxon>
        <taxon>Colocasia</taxon>
    </lineage>
</organism>
<comment type="caution">
    <text evidence="1">The sequence shown here is derived from an EMBL/GenBank/DDBJ whole genome shotgun (WGS) entry which is preliminary data.</text>
</comment>
<reference evidence="1" key="1">
    <citation type="submission" date="2017-07" db="EMBL/GenBank/DDBJ databases">
        <title>Taro Niue Genome Assembly and Annotation.</title>
        <authorList>
            <person name="Atibalentja N."/>
            <person name="Keating K."/>
            <person name="Fields C.J."/>
        </authorList>
    </citation>
    <scope>NUCLEOTIDE SEQUENCE</scope>
    <source>
        <strain evidence="1">Niue_2</strain>
        <tissue evidence="1">Leaf</tissue>
    </source>
</reference>
<dbReference type="PANTHER" id="PTHR31676">
    <property type="entry name" value="T31J12.3 PROTEIN-RELATED"/>
    <property type="match status" value="1"/>
</dbReference>
<dbReference type="OrthoDB" id="622488at2759"/>
<gene>
    <name evidence="1" type="ORF">Taro_023890</name>
</gene>
<name>A0A843V9P1_COLES</name>
<protein>
    <submittedName>
        <fullName evidence="1">Uncharacterized protein</fullName>
    </submittedName>
</protein>
<dbReference type="InterPro" id="IPR007493">
    <property type="entry name" value="DUF538"/>
</dbReference>
<dbReference type="Pfam" id="PF04398">
    <property type="entry name" value="DUF538"/>
    <property type="match status" value="1"/>
</dbReference>
<sequence>MEIYLHICPFFPFLHAFPSHFLLSSHAPPPHQPVTARREAEMPAGRRHLPLLLALLFVSFHLGAPSDDDPNKVAHDGLELFGLPRGLLPDNVVSYTGSRDGGPFSVELSGTCYIQFSDLAYYHKTVSGKISYGLLSDLSGIEVRKLFFWFPIVRVETGDGDGTILFDTGLISERHFISEFQDVRECKDSAFSFNAAW</sequence>
<evidence type="ECO:0000313" key="2">
    <source>
        <dbReference type="Proteomes" id="UP000652761"/>
    </source>
</evidence>
<evidence type="ECO:0000313" key="1">
    <source>
        <dbReference type="EMBL" id="MQL91277.1"/>
    </source>
</evidence>
<dbReference type="InterPro" id="IPR036758">
    <property type="entry name" value="At5g01610-like"/>
</dbReference>
<proteinExistence type="predicted"/>
<dbReference type="EMBL" id="NMUH01001322">
    <property type="protein sequence ID" value="MQL91277.1"/>
    <property type="molecule type" value="Genomic_DNA"/>
</dbReference>
<dbReference type="Gene3D" id="2.30.240.10">
    <property type="entry name" value="At5g01610-like"/>
    <property type="match status" value="1"/>
</dbReference>
<keyword evidence="2" id="KW-1185">Reference proteome</keyword>